<reference evidence="4 5" key="1">
    <citation type="submission" date="2022-12" db="EMBL/GenBank/DDBJ databases">
        <title>Chromosome-scale assembly of the Ensete ventricosum genome.</title>
        <authorList>
            <person name="Dussert Y."/>
            <person name="Stocks J."/>
            <person name="Wendawek A."/>
            <person name="Woldeyes F."/>
            <person name="Nichols R.A."/>
            <person name="Borrell J.S."/>
        </authorList>
    </citation>
    <scope>NUCLEOTIDE SEQUENCE [LARGE SCALE GENOMIC DNA]</scope>
    <source>
        <strain evidence="5">cv. Maze</strain>
        <tissue evidence="4">Seeds</tissue>
    </source>
</reference>
<keyword evidence="2" id="KW-1133">Transmembrane helix</keyword>
<organism evidence="4 5">
    <name type="scientific">Ensete ventricosum</name>
    <name type="common">Abyssinian banana</name>
    <name type="synonym">Musa ensete</name>
    <dbReference type="NCBI Taxonomy" id="4639"/>
    <lineage>
        <taxon>Eukaryota</taxon>
        <taxon>Viridiplantae</taxon>
        <taxon>Streptophyta</taxon>
        <taxon>Embryophyta</taxon>
        <taxon>Tracheophyta</taxon>
        <taxon>Spermatophyta</taxon>
        <taxon>Magnoliopsida</taxon>
        <taxon>Liliopsida</taxon>
        <taxon>Zingiberales</taxon>
        <taxon>Musaceae</taxon>
        <taxon>Ensete</taxon>
    </lineage>
</organism>
<gene>
    <name evidence="4" type="ORF">OPV22_018601</name>
</gene>
<dbReference type="Proteomes" id="UP001222027">
    <property type="component" value="Unassembled WGS sequence"/>
</dbReference>
<name>A0AAV8PG14_ENSVE</name>
<comment type="caution">
    <text evidence="4">The sequence shown here is derived from an EMBL/GenBank/DDBJ whole genome shotgun (WGS) entry which is preliminary data.</text>
</comment>
<dbReference type="InterPro" id="IPR056406">
    <property type="entry name" value="THD_CWZF3/5/7"/>
</dbReference>
<dbReference type="InterPro" id="IPR055300">
    <property type="entry name" value="CWZF3/5/7"/>
</dbReference>
<dbReference type="Pfam" id="PF24756">
    <property type="entry name" value="THD_CWZF3-5-7"/>
    <property type="match status" value="1"/>
</dbReference>
<dbReference type="PANTHER" id="PTHR46524:SF7">
    <property type="entry name" value="CW-TYPE ZINC FINGER"/>
    <property type="match status" value="1"/>
</dbReference>
<protein>
    <recommendedName>
        <fullName evidence="3">CWZF3/5/7 THD domain-containing protein</fullName>
    </recommendedName>
</protein>
<sequence>MAQALPSSPLRVSQMEIPKPAADDWSWLATENGFDPQEEPPEVRKKLDTLVLFLNKAFWHDDAVPLLGEYGSFLPVYKRRQPTSEVPSGCAKNPTPSSSEGNAMPAPSRCAKNAMPESCPSTRLGRNPPSGGANNQPASGSFKAPSSILQRKPMPPPPRPSCAQEPTPDSLRYPSCRAKYPMPGSLKLPSNPTSGSIGKVAHKCCGKPTKPFSAHIFVAERLAKEFEKYNSSSDSNTKEACNLLKAAARLKDGDPAEITEIHMEAALKLFTAAASTPQGCRTQISETNNSVGMFTDAARIFAHCAAMSERNANIKVAALAYKCVEVTHFRILLMLRSNLPPPAGDGCEPQNKKRRLDVEADNTLKSASKLRKLVDTAEHVEAAMDATSQCHRALESAAKDHSSSADELRSMTDAIEFSHYDVEGFIRRLRLALKNSPLRTLTYYHINNNNNSRDGHFRKYGELTAITFRLLAPLRVSAAVNCSRYVTFVVVFVFFLPFEAVFPLSVLILQKRRRSSFIEFSFGCNLVSFCGFKIPPKESESLRNGFTRLSLSRVRQFFSPRIITIAKR</sequence>
<evidence type="ECO:0000256" key="2">
    <source>
        <dbReference type="SAM" id="Phobius"/>
    </source>
</evidence>
<dbReference type="AlphaFoldDB" id="A0AAV8PG14"/>
<evidence type="ECO:0000259" key="3">
    <source>
        <dbReference type="Pfam" id="PF24756"/>
    </source>
</evidence>
<feature type="domain" description="CWZF3/5/7 THD" evidence="3">
    <location>
        <begin position="230"/>
        <end position="330"/>
    </location>
</feature>
<keyword evidence="2" id="KW-0472">Membrane</keyword>
<evidence type="ECO:0000313" key="5">
    <source>
        <dbReference type="Proteomes" id="UP001222027"/>
    </source>
</evidence>
<keyword evidence="5" id="KW-1185">Reference proteome</keyword>
<feature type="transmembrane region" description="Helical" evidence="2">
    <location>
        <begin position="485"/>
        <end position="509"/>
    </location>
</feature>
<evidence type="ECO:0000313" key="4">
    <source>
        <dbReference type="EMBL" id="KAJ8486116.1"/>
    </source>
</evidence>
<feature type="region of interest" description="Disordered" evidence="1">
    <location>
        <begin position="81"/>
        <end position="176"/>
    </location>
</feature>
<proteinExistence type="predicted"/>
<dbReference type="PANTHER" id="PTHR46524">
    <property type="entry name" value="CW-TYPE ZINC FINGER"/>
    <property type="match status" value="1"/>
</dbReference>
<accession>A0AAV8PG14</accession>
<dbReference type="EMBL" id="JAQQAF010000005">
    <property type="protein sequence ID" value="KAJ8486116.1"/>
    <property type="molecule type" value="Genomic_DNA"/>
</dbReference>
<keyword evidence="2" id="KW-0812">Transmembrane</keyword>
<evidence type="ECO:0000256" key="1">
    <source>
        <dbReference type="SAM" id="MobiDB-lite"/>
    </source>
</evidence>